<gene>
    <name evidence="2" type="ORF">PQR00_05060</name>
</gene>
<evidence type="ECO:0008006" key="4">
    <source>
        <dbReference type="Google" id="ProtNLM"/>
    </source>
</evidence>
<dbReference type="Proteomes" id="UP001629288">
    <property type="component" value="Unassembled WGS sequence"/>
</dbReference>
<name>A0ABW9BUI4_9BURK</name>
<evidence type="ECO:0000256" key="1">
    <source>
        <dbReference type="SAM" id="MobiDB-lite"/>
    </source>
</evidence>
<keyword evidence="3" id="KW-1185">Reference proteome</keyword>
<evidence type="ECO:0000313" key="2">
    <source>
        <dbReference type="EMBL" id="MFM0442948.1"/>
    </source>
</evidence>
<proteinExistence type="predicted"/>
<dbReference type="EMBL" id="JAQQDH010000001">
    <property type="protein sequence ID" value="MFM0442948.1"/>
    <property type="molecule type" value="Genomic_DNA"/>
</dbReference>
<feature type="region of interest" description="Disordered" evidence="1">
    <location>
        <begin position="57"/>
        <end position="151"/>
    </location>
</feature>
<reference evidence="2 3" key="1">
    <citation type="journal article" date="2024" name="Chem. Sci.">
        <title>Discovery of megapolipeptins by genome mining of a Burkholderiales bacteria collection.</title>
        <authorList>
            <person name="Paulo B.S."/>
            <person name="Recchia M.J.J."/>
            <person name="Lee S."/>
            <person name="Fergusson C.H."/>
            <person name="Romanowski S.B."/>
            <person name="Hernandez A."/>
            <person name="Krull N."/>
            <person name="Liu D.Y."/>
            <person name="Cavanagh H."/>
            <person name="Bos A."/>
            <person name="Gray C.A."/>
            <person name="Murphy B.T."/>
            <person name="Linington R.G."/>
            <person name="Eustaquio A.S."/>
        </authorList>
    </citation>
    <scope>NUCLEOTIDE SEQUENCE [LARGE SCALE GENOMIC DNA]</scope>
    <source>
        <strain evidence="2 3">RL17-379-BIB-C</strain>
    </source>
</reference>
<evidence type="ECO:0000313" key="3">
    <source>
        <dbReference type="Proteomes" id="UP001629288"/>
    </source>
</evidence>
<feature type="compositionally biased region" description="Basic and acidic residues" evidence="1">
    <location>
        <begin position="120"/>
        <end position="130"/>
    </location>
</feature>
<feature type="compositionally biased region" description="Gly residues" evidence="1">
    <location>
        <begin position="78"/>
        <end position="88"/>
    </location>
</feature>
<dbReference type="RefSeq" id="WP_408127263.1">
    <property type="nucleotide sequence ID" value="NZ_JAQQDH010000001.1"/>
</dbReference>
<protein>
    <recommendedName>
        <fullName evidence="4">Peptide-binding protein</fullName>
    </recommendedName>
</protein>
<accession>A0ABW9BUI4</accession>
<organism evidence="2 3">
    <name type="scientific">Paraburkholderia strydomiana</name>
    <dbReference type="NCBI Taxonomy" id="1245417"/>
    <lineage>
        <taxon>Bacteria</taxon>
        <taxon>Pseudomonadati</taxon>
        <taxon>Pseudomonadota</taxon>
        <taxon>Betaproteobacteria</taxon>
        <taxon>Burkholderiales</taxon>
        <taxon>Burkholderiaceae</taxon>
        <taxon>Paraburkholderia</taxon>
    </lineage>
</organism>
<sequence length="151" mass="15853">MDGLSRTKHLAWGAVIVALCSFAYAKGPGMPHGGASFGADSYGHGNYVNRDVGRNVERSLDPSSAPGAGMHRVAGPGAYPGDGRGGIPYIGVIQPVSAESRPGQRPQPNAPVRSGSIRADVARYNEERGALRAVQRQGDDSRPPESSPYRN</sequence>
<comment type="caution">
    <text evidence="2">The sequence shown here is derived from an EMBL/GenBank/DDBJ whole genome shotgun (WGS) entry which is preliminary data.</text>
</comment>